<feature type="transmembrane region" description="Helical" evidence="1">
    <location>
        <begin position="80"/>
        <end position="98"/>
    </location>
</feature>
<keyword evidence="1" id="KW-1133">Transmembrane helix</keyword>
<dbReference type="AlphaFoldDB" id="A0A2N8KUG8"/>
<evidence type="ECO:0000313" key="2">
    <source>
        <dbReference type="EMBL" id="PND37104.1"/>
    </source>
</evidence>
<accession>A0A2N8KUG8</accession>
<reference evidence="2 3" key="1">
    <citation type="submission" date="2018-01" db="EMBL/GenBank/DDBJ databases">
        <title>Draft genome sequence of Paucibacter aquatile CR182 isolated from freshwater of the Nakdong River.</title>
        <authorList>
            <person name="Choi A."/>
            <person name="Chung E.J."/>
        </authorList>
    </citation>
    <scope>NUCLEOTIDE SEQUENCE [LARGE SCALE GENOMIC DNA]</scope>
    <source>
        <strain evidence="2 3">CR182</strain>
    </source>
</reference>
<dbReference type="OrthoDB" id="8524743at2"/>
<dbReference type="Pfam" id="PF04654">
    <property type="entry name" value="DUF599"/>
    <property type="match status" value="1"/>
</dbReference>
<evidence type="ECO:0000256" key="1">
    <source>
        <dbReference type="SAM" id="Phobius"/>
    </source>
</evidence>
<proteinExistence type="predicted"/>
<dbReference type="EMBL" id="POSP01000003">
    <property type="protein sequence ID" value="PND37104.1"/>
    <property type="molecule type" value="Genomic_DNA"/>
</dbReference>
<keyword evidence="1" id="KW-0812">Transmembrane</keyword>
<comment type="caution">
    <text evidence="2">The sequence shown here is derived from an EMBL/GenBank/DDBJ whole genome shotgun (WGS) entry which is preliminary data.</text>
</comment>
<keyword evidence="3" id="KW-1185">Reference proteome</keyword>
<feature type="transmembrane region" description="Helical" evidence="1">
    <location>
        <begin position="13"/>
        <end position="32"/>
    </location>
</feature>
<dbReference type="PANTHER" id="PTHR31881">
    <property type="match status" value="1"/>
</dbReference>
<evidence type="ECO:0000313" key="3">
    <source>
        <dbReference type="Proteomes" id="UP000235916"/>
    </source>
</evidence>
<dbReference type="Proteomes" id="UP000235916">
    <property type="component" value="Unassembled WGS sequence"/>
</dbReference>
<gene>
    <name evidence="2" type="ORF">C1O66_05825</name>
</gene>
<feature type="transmembrane region" description="Helical" evidence="1">
    <location>
        <begin position="193"/>
        <end position="221"/>
    </location>
</feature>
<name>A0A2N8KUG8_9BURK</name>
<organism evidence="2 3">
    <name type="scientific">Kinneretia aquatilis</name>
    <dbReference type="NCBI Taxonomy" id="2070761"/>
    <lineage>
        <taxon>Bacteria</taxon>
        <taxon>Pseudomonadati</taxon>
        <taxon>Pseudomonadota</taxon>
        <taxon>Betaproteobacteria</taxon>
        <taxon>Burkholderiales</taxon>
        <taxon>Sphaerotilaceae</taxon>
        <taxon>Roseateles</taxon>
    </lineage>
</organism>
<dbReference type="InterPro" id="IPR006747">
    <property type="entry name" value="DUF599"/>
</dbReference>
<dbReference type="PANTHER" id="PTHR31881:SF6">
    <property type="entry name" value="OS09G0494600 PROTEIN"/>
    <property type="match status" value="1"/>
</dbReference>
<feature type="transmembrane region" description="Helical" evidence="1">
    <location>
        <begin position="118"/>
        <end position="136"/>
    </location>
</feature>
<keyword evidence="1" id="KW-0472">Membrane</keyword>
<sequence length="240" mass="26694">MKTLFSALSLLPLIDWLALFVFFAGWIGYAVFAKRQSQFHGSLLAATNRERTRWMMQVTYREVRVIDGVVVQNLSTSPSFFASTTILIIGGLLAVLGAGDKATELVRELPFAARTSDLVFEMKLVLLTAIFVYAFFRFTWSMRQYTFGALLVGAAPEAEQFEKGGLSREAFAQRAGRVMGLAAETFNDGLRAYYLSFAAIAWFFSPLALMGATVGVIYVLYQREFHSDVLEVLRDEASGA</sequence>
<dbReference type="RefSeq" id="WP_102767021.1">
    <property type="nucleotide sequence ID" value="NZ_CP124551.1"/>
</dbReference>
<protein>
    <submittedName>
        <fullName evidence="2">DUF599 domain-containing protein</fullName>
    </submittedName>
</protein>